<feature type="domain" description="Magnesium chelatase ChlI-like catalytic" evidence="1">
    <location>
        <begin position="2"/>
        <end position="94"/>
    </location>
</feature>
<dbReference type="AlphaFoldDB" id="A0A6I4P2K0"/>
<dbReference type="GO" id="GO:0005524">
    <property type="term" value="F:ATP binding"/>
    <property type="evidence" value="ECO:0007669"/>
    <property type="project" value="UniProtKB-KW"/>
</dbReference>
<organism evidence="2 3">
    <name type="scientific">Agromyces seonyuensis</name>
    <dbReference type="NCBI Taxonomy" id="2662446"/>
    <lineage>
        <taxon>Bacteria</taxon>
        <taxon>Bacillati</taxon>
        <taxon>Actinomycetota</taxon>
        <taxon>Actinomycetes</taxon>
        <taxon>Micrococcales</taxon>
        <taxon>Microbacteriaceae</taxon>
        <taxon>Agromyces</taxon>
    </lineage>
</organism>
<gene>
    <name evidence="2" type="ORF">GB864_07120</name>
</gene>
<dbReference type="Gene3D" id="3.40.50.300">
    <property type="entry name" value="P-loop containing nucleotide triphosphate hydrolases"/>
    <property type="match status" value="1"/>
</dbReference>
<feature type="non-terminal residue" evidence="2">
    <location>
        <position position="152"/>
    </location>
</feature>
<evidence type="ECO:0000259" key="1">
    <source>
        <dbReference type="Pfam" id="PF01078"/>
    </source>
</evidence>
<accession>A0A6I4P2K0</accession>
<name>A0A6I4P2K0_9MICO</name>
<dbReference type="SUPFAM" id="SSF52540">
    <property type="entry name" value="P-loop containing nucleoside triphosphate hydrolases"/>
    <property type="match status" value="1"/>
</dbReference>
<dbReference type="PANTHER" id="PTHR32039:SF7">
    <property type="entry name" value="COMPETENCE PROTEIN COMM"/>
    <property type="match status" value="1"/>
</dbReference>
<keyword evidence="2" id="KW-0547">Nucleotide-binding</keyword>
<dbReference type="InterPro" id="IPR045006">
    <property type="entry name" value="CHLI-like"/>
</dbReference>
<dbReference type="Pfam" id="PF01078">
    <property type="entry name" value="Mg_chelatase"/>
    <property type="match status" value="1"/>
</dbReference>
<keyword evidence="3" id="KW-1185">Reference proteome</keyword>
<dbReference type="Proteomes" id="UP000438182">
    <property type="component" value="Unassembled WGS sequence"/>
</dbReference>
<sequence>MAEAAEFPAAVLDVLRQPLESGEITIHRANAVARFPARFQLVLAANPCPCGKWGLDGGDCTCPPAARRRYLGRLSGPLLDRVDVQIWVPRLSPAALRRAAAADADGTRLTSAMARERVVAARAVAAERLAGTPWRTNAEVPGPWLRGRGFHP</sequence>
<dbReference type="EMBL" id="WSTA01000023">
    <property type="protein sequence ID" value="MWB98319.1"/>
    <property type="molecule type" value="Genomic_DNA"/>
</dbReference>
<comment type="caution">
    <text evidence="2">The sequence shown here is derived from an EMBL/GenBank/DDBJ whole genome shotgun (WGS) entry which is preliminary data.</text>
</comment>
<evidence type="ECO:0000313" key="3">
    <source>
        <dbReference type="Proteomes" id="UP000438182"/>
    </source>
</evidence>
<dbReference type="InterPro" id="IPR027417">
    <property type="entry name" value="P-loop_NTPase"/>
</dbReference>
<evidence type="ECO:0000313" key="2">
    <source>
        <dbReference type="EMBL" id="MWB98319.1"/>
    </source>
</evidence>
<proteinExistence type="predicted"/>
<reference evidence="2 3" key="1">
    <citation type="submission" date="2019-12" db="EMBL/GenBank/DDBJ databases">
        <authorList>
            <person name="Kim Y.S."/>
        </authorList>
    </citation>
    <scope>NUCLEOTIDE SEQUENCE [LARGE SCALE GENOMIC DNA]</scope>
    <source>
        <strain evidence="2 3">MMS17-SY077</strain>
    </source>
</reference>
<dbReference type="PANTHER" id="PTHR32039">
    <property type="entry name" value="MAGNESIUM-CHELATASE SUBUNIT CHLI"/>
    <property type="match status" value="1"/>
</dbReference>
<protein>
    <submittedName>
        <fullName evidence="2">ATP-binding protein</fullName>
    </submittedName>
</protein>
<keyword evidence="2" id="KW-0067">ATP-binding</keyword>
<dbReference type="InterPro" id="IPR000523">
    <property type="entry name" value="Mg_chelatse_chII-like_cat_dom"/>
</dbReference>